<reference evidence="2" key="1">
    <citation type="submission" date="2018-02" db="EMBL/GenBank/DDBJ databases">
        <title>Rhizophora mucronata_Transcriptome.</title>
        <authorList>
            <person name="Meera S.P."/>
            <person name="Sreeshan A."/>
            <person name="Augustine A."/>
        </authorList>
    </citation>
    <scope>NUCLEOTIDE SEQUENCE</scope>
    <source>
        <tissue evidence="2">Leaf</tissue>
    </source>
</reference>
<proteinExistence type="predicted"/>
<accession>A0A2P2R4E6</accession>
<evidence type="ECO:0000256" key="1">
    <source>
        <dbReference type="SAM" id="MobiDB-lite"/>
    </source>
</evidence>
<dbReference type="EMBL" id="GGEC01093581">
    <property type="protein sequence ID" value="MBX74065.1"/>
    <property type="molecule type" value="Transcribed_RNA"/>
</dbReference>
<evidence type="ECO:0000313" key="2">
    <source>
        <dbReference type="EMBL" id="MBX74065.1"/>
    </source>
</evidence>
<organism evidence="2">
    <name type="scientific">Rhizophora mucronata</name>
    <name type="common">Asiatic mangrove</name>
    <dbReference type="NCBI Taxonomy" id="61149"/>
    <lineage>
        <taxon>Eukaryota</taxon>
        <taxon>Viridiplantae</taxon>
        <taxon>Streptophyta</taxon>
        <taxon>Embryophyta</taxon>
        <taxon>Tracheophyta</taxon>
        <taxon>Spermatophyta</taxon>
        <taxon>Magnoliopsida</taxon>
        <taxon>eudicotyledons</taxon>
        <taxon>Gunneridae</taxon>
        <taxon>Pentapetalae</taxon>
        <taxon>rosids</taxon>
        <taxon>fabids</taxon>
        <taxon>Malpighiales</taxon>
        <taxon>Rhizophoraceae</taxon>
        <taxon>Rhizophora</taxon>
    </lineage>
</organism>
<protein>
    <submittedName>
        <fullName evidence="2">Uncharacterized protein</fullName>
    </submittedName>
</protein>
<feature type="region of interest" description="Disordered" evidence="1">
    <location>
        <begin position="1"/>
        <end position="39"/>
    </location>
</feature>
<dbReference type="AlphaFoldDB" id="A0A2P2R4E6"/>
<sequence>MSTSAQSAPLHCTRGSATPPSPATPAPSSRAPPVWPEWP</sequence>
<name>A0A2P2R4E6_RHIMU</name>